<dbReference type="SUPFAM" id="SSF50729">
    <property type="entry name" value="PH domain-like"/>
    <property type="match status" value="1"/>
</dbReference>
<feature type="compositionally biased region" description="Basic and acidic residues" evidence="7">
    <location>
        <begin position="1502"/>
        <end position="1517"/>
    </location>
</feature>
<feature type="region of interest" description="Disordered" evidence="7">
    <location>
        <begin position="838"/>
        <end position="909"/>
    </location>
</feature>
<evidence type="ECO:0000256" key="4">
    <source>
        <dbReference type="ARBA" id="ARBA00022771"/>
    </source>
</evidence>
<feature type="compositionally biased region" description="Polar residues" evidence="7">
    <location>
        <begin position="1615"/>
        <end position="1625"/>
    </location>
</feature>
<comment type="subcellular location">
    <subcellularLocation>
        <location evidence="1">Cytoplasm</location>
    </subcellularLocation>
</comment>
<dbReference type="GO" id="GO:0005085">
    <property type="term" value="F:guanyl-nucleotide exchange factor activity"/>
    <property type="evidence" value="ECO:0007669"/>
    <property type="project" value="InterPro"/>
</dbReference>
<feature type="compositionally biased region" description="Basic and acidic residues" evidence="7">
    <location>
        <begin position="548"/>
        <end position="564"/>
    </location>
</feature>
<keyword evidence="11" id="KW-1185">Reference proteome</keyword>
<dbReference type="SMART" id="SM00325">
    <property type="entry name" value="RhoGEF"/>
    <property type="match status" value="1"/>
</dbReference>
<keyword evidence="2" id="KW-0963">Cytoplasm</keyword>
<evidence type="ECO:0000259" key="9">
    <source>
        <dbReference type="PROSITE" id="PS50010"/>
    </source>
</evidence>
<dbReference type="PROSITE" id="PS50003">
    <property type="entry name" value="PH_DOMAIN"/>
    <property type="match status" value="1"/>
</dbReference>
<evidence type="ECO:0000256" key="5">
    <source>
        <dbReference type="ARBA" id="ARBA00023054"/>
    </source>
</evidence>
<comment type="caution">
    <text evidence="10">The sequence shown here is derived from an EMBL/GenBank/DDBJ whole genome shotgun (WGS) entry which is preliminary data.</text>
</comment>
<gene>
    <name evidence="10" type="ORF">P5673_025401</name>
</gene>
<dbReference type="InterPro" id="IPR041020">
    <property type="entry name" value="PH_16"/>
</dbReference>
<dbReference type="InterPro" id="IPR000219">
    <property type="entry name" value="DH_dom"/>
</dbReference>
<dbReference type="PROSITE" id="PS50010">
    <property type="entry name" value="DH_2"/>
    <property type="match status" value="1"/>
</dbReference>
<keyword evidence="4" id="KW-0479">Metal-binding</keyword>
<feature type="compositionally biased region" description="Polar residues" evidence="7">
    <location>
        <begin position="849"/>
        <end position="858"/>
    </location>
</feature>
<evidence type="ECO:0000259" key="8">
    <source>
        <dbReference type="PROSITE" id="PS50003"/>
    </source>
</evidence>
<evidence type="ECO:0000256" key="3">
    <source>
        <dbReference type="ARBA" id="ARBA00022553"/>
    </source>
</evidence>
<dbReference type="PANTHER" id="PTHR13944">
    <property type="entry name" value="AGAP007712-PA"/>
    <property type="match status" value="1"/>
</dbReference>
<feature type="compositionally biased region" description="Polar residues" evidence="7">
    <location>
        <begin position="1471"/>
        <end position="1480"/>
    </location>
</feature>
<reference evidence="10" key="1">
    <citation type="journal article" date="2023" name="G3 (Bethesda)">
        <title>Whole genome assembly and annotation of the endangered Caribbean coral Acropora cervicornis.</title>
        <authorList>
            <person name="Selwyn J.D."/>
            <person name="Vollmer S.V."/>
        </authorList>
    </citation>
    <scope>NUCLEOTIDE SEQUENCE</scope>
    <source>
        <strain evidence="10">K2</strain>
    </source>
</reference>
<feature type="compositionally biased region" description="Basic and acidic residues" evidence="7">
    <location>
        <begin position="1633"/>
        <end position="1645"/>
    </location>
</feature>
<dbReference type="Gene3D" id="1.20.900.10">
    <property type="entry name" value="Dbl homology (DH) domain"/>
    <property type="match status" value="1"/>
</dbReference>
<feature type="compositionally biased region" description="Acidic residues" evidence="7">
    <location>
        <begin position="893"/>
        <end position="909"/>
    </location>
</feature>
<dbReference type="CDD" id="cd13329">
    <property type="entry name" value="PH_RhoGEF"/>
    <property type="match status" value="1"/>
</dbReference>
<dbReference type="InterPro" id="IPR001849">
    <property type="entry name" value="PH_domain"/>
</dbReference>
<feature type="region of interest" description="Disordered" evidence="7">
    <location>
        <begin position="1453"/>
        <end position="1517"/>
    </location>
</feature>
<name>A0AAD9UXH7_ACRCE</name>
<dbReference type="CDD" id="cd00160">
    <property type="entry name" value="RhoGEF"/>
    <property type="match status" value="1"/>
</dbReference>
<dbReference type="Gene3D" id="2.30.29.30">
    <property type="entry name" value="Pleckstrin-homology domain (PH domain)/Phosphotyrosine-binding domain (PTB)"/>
    <property type="match status" value="1"/>
</dbReference>
<dbReference type="Pfam" id="PF17838">
    <property type="entry name" value="PH_16"/>
    <property type="match status" value="1"/>
</dbReference>
<dbReference type="InterPro" id="IPR035899">
    <property type="entry name" value="DBL_dom_sf"/>
</dbReference>
<dbReference type="GO" id="GO:0008270">
    <property type="term" value="F:zinc ion binding"/>
    <property type="evidence" value="ECO:0007669"/>
    <property type="project" value="UniProtKB-KW"/>
</dbReference>
<dbReference type="GO" id="GO:0005737">
    <property type="term" value="C:cytoplasm"/>
    <property type="evidence" value="ECO:0007669"/>
    <property type="project" value="UniProtKB-SubCell"/>
</dbReference>
<evidence type="ECO:0000256" key="1">
    <source>
        <dbReference type="ARBA" id="ARBA00004496"/>
    </source>
</evidence>
<dbReference type="EMBL" id="JARQWQ010000079">
    <property type="protein sequence ID" value="KAK2553205.1"/>
    <property type="molecule type" value="Genomic_DNA"/>
</dbReference>
<evidence type="ECO:0000313" key="11">
    <source>
        <dbReference type="Proteomes" id="UP001249851"/>
    </source>
</evidence>
<sequence>MSVAKTKADKSTPEACFMAFTPQSSPTRGGEVLFVTYSDDYPLPDSGEFYVVFEGKSQRHVTVAQQINLYTLRAIVPDHNQAEKVSLTIYCFNNKKLGMLSSHKFVYCLDAEQILAQLLADSVYDRKLFESVASISVVSSDISKELKDALDARITNAFEFLDLSPSWSLFGDREVKDNESQNGQETLLHLTARLGFTQLSTYLLDQPGSKEALQKKDRDGKVPQDIAKEKGMKLLADMLSRSPGDCEIRTRKDTTKPQVKKSEIGTTTISSYKSPQQNSLEKDIEILQGIDSLVEEEMKRRLPRFRHSWPVRKKTKDTLGVIFASILFPLDLWKLVPPLFNCYNTLSEDGSSSDDELKQINRELSSTKLISQLNSQSPGRTTGGNRVLLEQNLKRLRDINEEIQKLRMVNSQRGSREAGRGGTQARHMRRLSCPSLSIQDISHAHSLNAAGKDREEKPFLNGTVEQKENEKKYGQKLDKIRTLPTTQSITHKAIDGCQRRGDDSAVCDTKPLYIDGKDDVAEAVNSKETERCDIERPGLNKRVSSSLDDLKKEVENEQNGEKVKPFSTLENPKAKRPVSLNLERLESPKEEGSKLADILDSIKKATEKTKSSSNVSLASLNDIDVKMNGQDSGLLNPNKSSLQTKSYSYSCLADLKLGDDGNPIQEQTPGPQFSPEMKKKTLSKAETQMSLLDFLNDGGPESADDSEEIEKEKHEGGGKGLRRLSMLFGNKSSSKPSKRELPKLQKGNASRSSLRRDKSSASRSKDSEDSKRELMNIPAKTVLGRRASKPGEIVCTEYSHHFKYKELSIRVGLRQRNVNKNSFIHSFPCFPQMPMLPNPGLLTRGGRGTSSKSNLSPKPTSPLPLRSRSFTMDEENKESRKDKANLGFSPDVSGDDEDDFEGEIDLESQGDPELEIKEEPEAWSVTVDKKVLITVIRSLFCFTVLLWLITKEMTAKDIKRQDVIHVKMTGLKLQSFGVVAELIQTEVHHVRTLKVMHKIFYMGMLNNLGMAQETVDLLLPRLDELLQINGDFLNQLKASEGKDTIVDSIGDVLERQFSGENSAKMKSAYGEFCSSHIESVELYKRLTQKDKKFAGFVKKCSLNKYCRRLSVPECITLVTQRLTKYPMLIEAIVKTTKESKKDFKSLKNSITLVKQILQSVDETIKDREKQKQLQDLRMRLDLKVTVTYGKNGKKVKNIDLASNTSKLIHDGVLMWKTARGKLNETRVLVMEDMLVFLQEKDQKYSLLSLDQKAPVIRLKNLMVREVAIDPRAIFLVSTSQEGPEMYEIVCESPEEKTRWMDIIREASTNAPEDDNDSLIRTASNERKKIIIRRANFLNEQIKNKELEDVERRKNLAEIQELICQIEALEKSKIEEDKRGELSKTKESLMSVVQEVQSALSDMDVLSDEPDGYARGSTQSLVVPTNATSGPKRAETFSGFDYKLKPDNIYRASSMRVPERPGMSAGFPSRQLPATSATTGESPKLRHKRKTSGGSWPFLPKGSSKDDKEQSGERGTGKIRPVTERHVLKANTFRCLVEAISETQCDAFMLTTYRNLHSISDEASDSLFSPSPSLAPGREVSFVTVVIISVEEPSTLSKIESLQSRLRSAPKDGLTYISSPPTNRGQNRLLPGQDAEREMSRHHSDKSPNAVAPDVIYF</sequence>
<feature type="compositionally biased region" description="Basic and acidic residues" evidence="7">
    <location>
        <begin position="754"/>
        <end position="774"/>
    </location>
</feature>
<evidence type="ECO:0000256" key="7">
    <source>
        <dbReference type="SAM" id="MobiDB-lite"/>
    </source>
</evidence>
<feature type="domain" description="PH" evidence="8">
    <location>
        <begin position="1206"/>
        <end position="1308"/>
    </location>
</feature>
<dbReference type="SUPFAM" id="SSF48065">
    <property type="entry name" value="DBL homology domain (DH-domain)"/>
    <property type="match status" value="1"/>
</dbReference>
<feature type="region of interest" description="Disordered" evidence="7">
    <location>
        <begin position="543"/>
        <end position="575"/>
    </location>
</feature>
<evidence type="ECO:0000256" key="6">
    <source>
        <dbReference type="SAM" id="Coils"/>
    </source>
</evidence>
<dbReference type="InterPro" id="IPR051632">
    <property type="entry name" value="Rho_GEF"/>
</dbReference>
<keyword evidence="3" id="KW-0597">Phosphoprotein</keyword>
<dbReference type="Pfam" id="PF00621">
    <property type="entry name" value="RhoGEF"/>
    <property type="match status" value="1"/>
</dbReference>
<dbReference type="PANTHER" id="PTHR13944:SF21">
    <property type="entry name" value="CYSTS, ISOFORM C"/>
    <property type="match status" value="1"/>
</dbReference>
<keyword evidence="5 6" id="KW-0175">Coiled coil</keyword>
<dbReference type="SMART" id="SM00233">
    <property type="entry name" value="PH"/>
    <property type="match status" value="1"/>
</dbReference>
<dbReference type="GO" id="GO:0035023">
    <property type="term" value="P:regulation of Rho protein signal transduction"/>
    <property type="evidence" value="ECO:0007669"/>
    <property type="project" value="TreeGrafter"/>
</dbReference>
<feature type="domain" description="DH" evidence="9">
    <location>
        <begin position="974"/>
        <end position="1163"/>
    </location>
</feature>
<dbReference type="InterPro" id="IPR011993">
    <property type="entry name" value="PH-like_dom_sf"/>
</dbReference>
<feature type="coiled-coil region" evidence="6">
    <location>
        <begin position="1327"/>
        <end position="1378"/>
    </location>
</feature>
<evidence type="ECO:0000256" key="2">
    <source>
        <dbReference type="ARBA" id="ARBA00022490"/>
    </source>
</evidence>
<dbReference type="Proteomes" id="UP001249851">
    <property type="component" value="Unassembled WGS sequence"/>
</dbReference>
<feature type="region of interest" description="Disordered" evidence="7">
    <location>
        <begin position="1612"/>
        <end position="1647"/>
    </location>
</feature>
<accession>A0AAD9UXH7</accession>
<reference evidence="10" key="2">
    <citation type="journal article" date="2023" name="Science">
        <title>Genomic signatures of disease resistance in endangered staghorn corals.</title>
        <authorList>
            <person name="Vollmer S.V."/>
            <person name="Selwyn J.D."/>
            <person name="Despard B.A."/>
            <person name="Roesel C.L."/>
        </authorList>
    </citation>
    <scope>NUCLEOTIDE SEQUENCE</scope>
    <source>
        <strain evidence="10">K2</strain>
    </source>
</reference>
<keyword evidence="4" id="KW-0863">Zinc-finger</keyword>
<keyword evidence="4" id="KW-0862">Zinc</keyword>
<evidence type="ECO:0000313" key="10">
    <source>
        <dbReference type="EMBL" id="KAK2553205.1"/>
    </source>
</evidence>
<feature type="region of interest" description="Disordered" evidence="7">
    <location>
        <begin position="660"/>
        <end position="778"/>
    </location>
</feature>
<protein>
    <submittedName>
        <fullName evidence="10">A-kinase anchor protein 13</fullName>
    </submittedName>
</protein>
<proteinExistence type="predicted"/>
<organism evidence="10 11">
    <name type="scientific">Acropora cervicornis</name>
    <name type="common">Staghorn coral</name>
    <dbReference type="NCBI Taxonomy" id="6130"/>
    <lineage>
        <taxon>Eukaryota</taxon>
        <taxon>Metazoa</taxon>
        <taxon>Cnidaria</taxon>
        <taxon>Anthozoa</taxon>
        <taxon>Hexacorallia</taxon>
        <taxon>Scleractinia</taxon>
        <taxon>Astrocoeniina</taxon>
        <taxon>Acroporidae</taxon>
        <taxon>Acropora</taxon>
    </lineage>
</organism>